<proteinExistence type="predicted"/>
<dbReference type="InterPro" id="IPR059097">
    <property type="entry name" value="Lart1_ADPRT"/>
</dbReference>
<name>A0A378LMR9_9GAMM</name>
<gene>
    <name evidence="1" type="ORF">NCTC11532_00475</name>
</gene>
<organism evidence="1 2">
    <name type="scientific">Legionella wadsworthii</name>
    <dbReference type="NCBI Taxonomy" id="28088"/>
    <lineage>
        <taxon>Bacteria</taxon>
        <taxon>Pseudomonadati</taxon>
        <taxon>Pseudomonadota</taxon>
        <taxon>Gammaproteobacteria</taxon>
        <taxon>Legionellales</taxon>
        <taxon>Legionellaceae</taxon>
        <taxon>Legionella</taxon>
    </lineage>
</organism>
<accession>A0A378LMR9</accession>
<dbReference type="RefSeq" id="WP_031562763.1">
    <property type="nucleotide sequence ID" value="NZ_CAAAIS010000002.1"/>
</dbReference>
<keyword evidence="2" id="KW-1185">Reference proteome</keyword>
<dbReference type="OrthoDB" id="5643019at2"/>
<reference evidence="1 2" key="1">
    <citation type="submission" date="2018-06" db="EMBL/GenBank/DDBJ databases">
        <authorList>
            <consortium name="Pathogen Informatics"/>
            <person name="Doyle S."/>
        </authorList>
    </citation>
    <scope>NUCLEOTIDE SEQUENCE [LARGE SCALE GENOMIC DNA]</scope>
    <source>
        <strain evidence="1 2">NCTC11532</strain>
    </source>
</reference>
<dbReference type="AlphaFoldDB" id="A0A378LMR9"/>
<dbReference type="Proteomes" id="UP000255297">
    <property type="component" value="Unassembled WGS sequence"/>
</dbReference>
<dbReference type="EMBL" id="UGPB01000001">
    <property type="protein sequence ID" value="STY28305.1"/>
    <property type="molecule type" value="Genomic_DNA"/>
</dbReference>
<dbReference type="Pfam" id="PF26393">
    <property type="entry name" value="Lart1_ADPRT"/>
    <property type="match status" value="1"/>
</dbReference>
<protein>
    <submittedName>
        <fullName evidence="1">Uncharacterized protein</fullName>
    </submittedName>
</protein>
<evidence type="ECO:0000313" key="2">
    <source>
        <dbReference type="Proteomes" id="UP000255297"/>
    </source>
</evidence>
<evidence type="ECO:0000313" key="1">
    <source>
        <dbReference type="EMBL" id="STY28305.1"/>
    </source>
</evidence>
<sequence>MYHKYPGFFPAIKSVASVEFTNVAMTSSGVKTLYRGDPHIPHIIFLMASVVTGVFCQSFPEIVGMEQIRLHKLTNLSNDFHMVSMTEDPEVAKSVGRGCILEIDPVLFLHDCVDVHATFKRNALNFPSRMEREKEHIALVLPFCSIKNIQIGDKFFENPFYLNIPVNDLAALESFKSLYDQLILILRQKYTQLPDEQEEKKSLHAFFLAYLDFYNKYSSSNPFNFTLDELTLRYPEFMTEFLQMNKLTTNGELMRDLFIGSSHNLFIEHPYTKNIGDAYINRAKNSTTCEEDPWAKSVYD</sequence>